<name>A0A4Y3N7H7_PAEAU</name>
<sequence length="77" mass="7924">MDRLNAGSVDASDAAFDDRGDQFFAAAHGSSQGTIGPPLGIFLAGTAYKSIPLLPMPFRERKGIGSAAVMLASLLNA</sequence>
<protein>
    <submittedName>
        <fullName evidence="1">Uncharacterized protein</fullName>
    </submittedName>
</protein>
<organism evidence="1 2">
    <name type="scientific">Paenarthrobacter aurescens</name>
    <name type="common">Arthrobacter aurescens</name>
    <dbReference type="NCBI Taxonomy" id="43663"/>
    <lineage>
        <taxon>Bacteria</taxon>
        <taxon>Bacillati</taxon>
        <taxon>Actinomycetota</taxon>
        <taxon>Actinomycetes</taxon>
        <taxon>Micrococcales</taxon>
        <taxon>Micrococcaceae</taxon>
        <taxon>Paenarthrobacter</taxon>
    </lineage>
</organism>
<dbReference type="Proteomes" id="UP000317715">
    <property type="component" value="Unassembled WGS sequence"/>
</dbReference>
<reference evidence="1 2" key="1">
    <citation type="submission" date="2019-06" db="EMBL/GenBank/DDBJ databases">
        <title>Whole genome shotgun sequence of Paenarthrobacter aurescens NBRC 12136.</title>
        <authorList>
            <person name="Hosoyama A."/>
            <person name="Uohara A."/>
            <person name="Ohji S."/>
            <person name="Ichikawa N."/>
        </authorList>
    </citation>
    <scope>NUCLEOTIDE SEQUENCE [LARGE SCALE GENOMIC DNA]</scope>
    <source>
        <strain evidence="1 2">NBRC 12136</strain>
    </source>
</reference>
<keyword evidence="2" id="KW-1185">Reference proteome</keyword>
<gene>
    <name evidence="1" type="ORF">AAU01_05690</name>
</gene>
<dbReference type="GeneID" id="97301969"/>
<accession>A0A4Y3N7H7</accession>
<comment type="caution">
    <text evidence="1">The sequence shown here is derived from an EMBL/GenBank/DDBJ whole genome shotgun (WGS) entry which is preliminary data.</text>
</comment>
<dbReference type="RefSeq" id="WP_170224861.1">
    <property type="nucleotide sequence ID" value="NZ_BAAAWK010000001.1"/>
</dbReference>
<evidence type="ECO:0000313" key="2">
    <source>
        <dbReference type="Proteomes" id="UP000317715"/>
    </source>
</evidence>
<evidence type="ECO:0000313" key="1">
    <source>
        <dbReference type="EMBL" id="GEB17814.1"/>
    </source>
</evidence>
<dbReference type="AlphaFoldDB" id="A0A4Y3N7H7"/>
<dbReference type="EMBL" id="BJMD01000002">
    <property type="protein sequence ID" value="GEB17814.1"/>
    <property type="molecule type" value="Genomic_DNA"/>
</dbReference>
<proteinExistence type="predicted"/>